<dbReference type="Proteomes" id="UP000005496">
    <property type="component" value="Unassembled WGS sequence"/>
</dbReference>
<sequence>MIKSFKDQNTQKLYSGLFVKEFSGFERQAIRRLQILDNATSLNDLKGLPSNRFEALKGKRKGEYSIRINRQWRICFKWDEEGPREVGIEDYH</sequence>
<dbReference type="AlphaFoldDB" id="D6SR41"/>
<accession>D6SR41</accession>
<evidence type="ECO:0000313" key="1">
    <source>
        <dbReference type="EMBL" id="EFI33157.1"/>
    </source>
</evidence>
<dbReference type="RefSeq" id="WP_008870520.1">
    <property type="nucleotide sequence ID" value="NZ_ACJN02000003.1"/>
</dbReference>
<comment type="caution">
    <text evidence="1">The sequence shown here is derived from an EMBL/GenBank/DDBJ whole genome shotgun (WGS) entry which is preliminary data.</text>
</comment>
<dbReference type="Gene3D" id="3.30.2310.20">
    <property type="entry name" value="RelE-like"/>
    <property type="match status" value="1"/>
</dbReference>
<organism evidence="1 2">
    <name type="scientific">Desulfonatronospira thiodismutans ASO3-1</name>
    <dbReference type="NCBI Taxonomy" id="555779"/>
    <lineage>
        <taxon>Bacteria</taxon>
        <taxon>Pseudomonadati</taxon>
        <taxon>Thermodesulfobacteriota</taxon>
        <taxon>Desulfovibrionia</taxon>
        <taxon>Desulfovibrionales</taxon>
        <taxon>Desulfonatronovibrionaceae</taxon>
        <taxon>Desulfonatronospira</taxon>
    </lineage>
</organism>
<dbReference type="InterPro" id="IPR007711">
    <property type="entry name" value="HigB-1"/>
</dbReference>
<dbReference type="Pfam" id="PF05015">
    <property type="entry name" value="HigB-like_toxin"/>
    <property type="match status" value="1"/>
</dbReference>
<dbReference type="eggNOG" id="COG3549">
    <property type="taxonomic scope" value="Bacteria"/>
</dbReference>
<dbReference type="PANTHER" id="PTHR40266">
    <property type="entry name" value="TOXIN HIGB-1"/>
    <property type="match status" value="1"/>
</dbReference>
<evidence type="ECO:0000313" key="2">
    <source>
        <dbReference type="Proteomes" id="UP000005496"/>
    </source>
</evidence>
<dbReference type="SUPFAM" id="SSF143011">
    <property type="entry name" value="RelE-like"/>
    <property type="match status" value="1"/>
</dbReference>
<dbReference type="PANTHER" id="PTHR40266:SF2">
    <property type="entry name" value="TOXIN HIGB-1"/>
    <property type="match status" value="1"/>
</dbReference>
<protein>
    <submittedName>
        <fullName evidence="1">Plasmid maintenance system killer</fullName>
    </submittedName>
</protein>
<proteinExistence type="predicted"/>
<name>D6SR41_9BACT</name>
<dbReference type="InterPro" id="IPR035093">
    <property type="entry name" value="RelE/ParE_toxin_dom_sf"/>
</dbReference>
<dbReference type="OrthoDB" id="9801102at2"/>
<dbReference type="EMBL" id="ACJN02000003">
    <property type="protein sequence ID" value="EFI33157.1"/>
    <property type="molecule type" value="Genomic_DNA"/>
</dbReference>
<keyword evidence="2" id="KW-1185">Reference proteome</keyword>
<gene>
    <name evidence="1" type="ORF">Dthio_PD0480</name>
</gene>
<reference evidence="1" key="1">
    <citation type="submission" date="2010-05" db="EMBL/GenBank/DDBJ databases">
        <title>The draft genome of Desulfonatronospira thiodismutans ASO3-1.</title>
        <authorList>
            <consortium name="US DOE Joint Genome Institute (JGI-PGF)"/>
            <person name="Lucas S."/>
            <person name="Copeland A."/>
            <person name="Lapidus A."/>
            <person name="Cheng J.-F."/>
            <person name="Bruce D."/>
            <person name="Goodwin L."/>
            <person name="Pitluck S."/>
            <person name="Chertkov O."/>
            <person name="Brettin T."/>
            <person name="Detter J.C."/>
            <person name="Han C."/>
            <person name="Land M.L."/>
            <person name="Hauser L."/>
            <person name="Kyrpides N."/>
            <person name="Mikhailova N."/>
            <person name="Muyzer G."/>
            <person name="Woyke T."/>
        </authorList>
    </citation>
    <scope>NUCLEOTIDE SEQUENCE [LARGE SCALE GENOMIC DNA]</scope>
    <source>
        <strain evidence="1">ASO3-1</strain>
    </source>
</reference>